<dbReference type="Gene3D" id="3.20.20.140">
    <property type="entry name" value="Metal-dependent hydrolases"/>
    <property type="match status" value="1"/>
</dbReference>
<accession>A0A1E5G683</accession>
<dbReference type="RefSeq" id="WP_069642173.1">
    <property type="nucleotide sequence ID" value="NZ_MIJE01000001.1"/>
</dbReference>
<keyword evidence="2" id="KW-1185">Reference proteome</keyword>
<dbReference type="InterPro" id="IPR032466">
    <property type="entry name" value="Metal_Hydrolase"/>
</dbReference>
<evidence type="ECO:0000313" key="1">
    <source>
        <dbReference type="EMBL" id="OEF98681.1"/>
    </source>
</evidence>
<dbReference type="SUPFAM" id="SSF51556">
    <property type="entry name" value="Metallo-dependent hydrolases"/>
    <property type="match status" value="1"/>
</dbReference>
<dbReference type="InterPro" id="IPR008257">
    <property type="entry name" value="Pept_M19"/>
</dbReference>
<dbReference type="PROSITE" id="PS51365">
    <property type="entry name" value="RENAL_DIPEPTIDASE_2"/>
    <property type="match status" value="1"/>
</dbReference>
<organism evidence="1 2">
    <name type="scientific">Desulfuribacillus alkaliarsenatis</name>
    <dbReference type="NCBI Taxonomy" id="766136"/>
    <lineage>
        <taxon>Bacteria</taxon>
        <taxon>Bacillati</taxon>
        <taxon>Bacillota</taxon>
        <taxon>Desulfuribacillia</taxon>
        <taxon>Desulfuribacillales</taxon>
        <taxon>Desulfuribacillaceae</taxon>
        <taxon>Desulfuribacillus</taxon>
    </lineage>
</organism>
<proteinExistence type="predicted"/>
<dbReference type="STRING" id="766136.BHF68_03200"/>
<dbReference type="PANTHER" id="PTHR10443:SF12">
    <property type="entry name" value="DIPEPTIDASE"/>
    <property type="match status" value="1"/>
</dbReference>
<dbReference type="EMBL" id="MIJE01000001">
    <property type="protein sequence ID" value="OEF98681.1"/>
    <property type="molecule type" value="Genomic_DNA"/>
</dbReference>
<dbReference type="OrthoDB" id="9804920at2"/>
<reference evidence="1 2" key="1">
    <citation type="submission" date="2016-09" db="EMBL/GenBank/DDBJ databases">
        <title>Draft genome sequence for the type strain of Desulfuribacillus alkaliarsenatis AHT28, an obligately anaerobic, sulfidogenic bacterium isolated from Russian soda lake sediments.</title>
        <authorList>
            <person name="Abin C.A."/>
            <person name="Hollibaugh J.T."/>
        </authorList>
    </citation>
    <scope>NUCLEOTIDE SEQUENCE [LARGE SCALE GENOMIC DNA]</scope>
    <source>
        <strain evidence="1 2">AHT28</strain>
    </source>
</reference>
<dbReference type="GO" id="GO:0006508">
    <property type="term" value="P:proteolysis"/>
    <property type="evidence" value="ECO:0007669"/>
    <property type="project" value="InterPro"/>
</dbReference>
<evidence type="ECO:0008006" key="3">
    <source>
        <dbReference type="Google" id="ProtNLM"/>
    </source>
</evidence>
<dbReference type="PANTHER" id="PTHR10443">
    <property type="entry name" value="MICROSOMAL DIPEPTIDASE"/>
    <property type="match status" value="1"/>
</dbReference>
<dbReference type="GO" id="GO:0070573">
    <property type="term" value="F:metallodipeptidase activity"/>
    <property type="evidence" value="ECO:0007669"/>
    <property type="project" value="InterPro"/>
</dbReference>
<gene>
    <name evidence="1" type="ORF">BHF68_03200</name>
</gene>
<name>A0A1E5G683_9FIRM</name>
<sequence>MFADGHCDYLYKLDNKEVAVATIPNLISSKIILQNFAIFVEPQKNLSIATNKVLRQVMLFQRNVVNANNVIQLKYSNQLKNIKHYLNNKMLAILALEGCDTILPDNNLFDILWDNGTRIFGLTWNKDNHFATSCTTITNEGLSLAGKEFINHLIKKNGIIDASHLSERSFWDIVNLENKPALIASHSNCAKICNHIRNISNEQIKAIIKMQGVIGINFVPMFLNNSARDASIMDVIKHIDLILELGGEDNIAIGSDYDGARLIKELENPEKLYLLKDRLAKIYSKELVDKITHLNWIQFMIKNLPEDNSPENN</sequence>
<dbReference type="AlphaFoldDB" id="A0A1E5G683"/>
<evidence type="ECO:0000313" key="2">
    <source>
        <dbReference type="Proteomes" id="UP000094296"/>
    </source>
</evidence>
<comment type="caution">
    <text evidence="1">The sequence shown here is derived from an EMBL/GenBank/DDBJ whole genome shotgun (WGS) entry which is preliminary data.</text>
</comment>
<dbReference type="Pfam" id="PF01244">
    <property type="entry name" value="Peptidase_M19"/>
    <property type="match status" value="1"/>
</dbReference>
<dbReference type="Proteomes" id="UP000094296">
    <property type="component" value="Unassembled WGS sequence"/>
</dbReference>
<protein>
    <recommendedName>
        <fullName evidence="3">Peptidase</fullName>
    </recommendedName>
</protein>